<reference evidence="3" key="1">
    <citation type="submission" date="2022-08" db="EMBL/GenBank/DDBJ databases">
        <authorList>
            <person name="Tistechok S."/>
            <person name="Samborskyy M."/>
            <person name="Roman I."/>
        </authorList>
    </citation>
    <scope>NUCLEOTIDE SEQUENCE</scope>
    <source>
        <strain evidence="3">DSM 103496</strain>
    </source>
</reference>
<evidence type="ECO:0000313" key="3">
    <source>
        <dbReference type="EMBL" id="MCS7475221.1"/>
    </source>
</evidence>
<comment type="caution">
    <text evidence="3">The sequence shown here is derived from an EMBL/GenBank/DDBJ whole genome shotgun (WGS) entry which is preliminary data.</text>
</comment>
<dbReference type="InterPro" id="IPR006016">
    <property type="entry name" value="UspA"/>
</dbReference>
<accession>A0A9X2VEL4</accession>
<feature type="domain" description="UspA" evidence="2">
    <location>
        <begin position="6"/>
        <end position="127"/>
    </location>
</feature>
<dbReference type="PRINTS" id="PR01438">
    <property type="entry name" value="UNVRSLSTRESS"/>
</dbReference>
<name>A0A9X2VEL4_9PSEU</name>
<evidence type="ECO:0000256" key="1">
    <source>
        <dbReference type="ARBA" id="ARBA00008791"/>
    </source>
</evidence>
<dbReference type="InterPro" id="IPR014729">
    <property type="entry name" value="Rossmann-like_a/b/a_fold"/>
</dbReference>
<evidence type="ECO:0000313" key="4">
    <source>
        <dbReference type="Proteomes" id="UP001141259"/>
    </source>
</evidence>
<evidence type="ECO:0000259" key="2">
    <source>
        <dbReference type="Pfam" id="PF00582"/>
    </source>
</evidence>
<dbReference type="AlphaFoldDB" id="A0A9X2VEL4"/>
<dbReference type="EMBL" id="JANYMP010000001">
    <property type="protein sequence ID" value="MCS7475221.1"/>
    <property type="molecule type" value="Genomic_DNA"/>
</dbReference>
<comment type="similarity">
    <text evidence="1">Belongs to the universal stress protein A family.</text>
</comment>
<sequence>MTSSVIVVGVDGSPASRTALRWALGEAARTGAHVEATTAWPREPATGRPHRRYPARELHRIVEEVRAEVPGAPPVAEVTAVGDAASVLVGASWQADLLVVGTGGGEPVGGVATDCVRHSACPVVVIPPGLRL</sequence>
<dbReference type="RefSeq" id="WP_259620748.1">
    <property type="nucleotide sequence ID" value="NZ_JANYMP010000001.1"/>
</dbReference>
<dbReference type="InterPro" id="IPR006015">
    <property type="entry name" value="Universal_stress_UspA"/>
</dbReference>
<dbReference type="Pfam" id="PF00582">
    <property type="entry name" value="Usp"/>
    <property type="match status" value="1"/>
</dbReference>
<proteinExistence type="inferred from homology"/>
<dbReference type="Gene3D" id="3.40.50.620">
    <property type="entry name" value="HUPs"/>
    <property type="match status" value="1"/>
</dbReference>
<keyword evidence="4" id="KW-1185">Reference proteome</keyword>
<protein>
    <submittedName>
        <fullName evidence="3">Universal stress protein</fullName>
    </submittedName>
</protein>
<dbReference type="SUPFAM" id="SSF52402">
    <property type="entry name" value="Adenine nucleotide alpha hydrolases-like"/>
    <property type="match status" value="1"/>
</dbReference>
<dbReference type="Proteomes" id="UP001141259">
    <property type="component" value="Unassembled WGS sequence"/>
</dbReference>
<gene>
    <name evidence="3" type="ORF">NZH93_00015</name>
</gene>
<organism evidence="3 4">
    <name type="scientific">Umezawaea endophytica</name>
    <dbReference type="NCBI Taxonomy" id="1654476"/>
    <lineage>
        <taxon>Bacteria</taxon>
        <taxon>Bacillati</taxon>
        <taxon>Actinomycetota</taxon>
        <taxon>Actinomycetes</taxon>
        <taxon>Pseudonocardiales</taxon>
        <taxon>Pseudonocardiaceae</taxon>
        <taxon>Umezawaea</taxon>
    </lineage>
</organism>